<dbReference type="GO" id="GO:0033925">
    <property type="term" value="F:mannosyl-glycoprotein endo-beta-N-acetylglucosaminidase activity"/>
    <property type="evidence" value="ECO:0007669"/>
    <property type="project" value="UniProtKB-EC"/>
</dbReference>
<dbReference type="InterPro" id="IPR005201">
    <property type="entry name" value="TIM_ENGase"/>
</dbReference>
<feature type="domain" description="Cytosolic endo-beta-N-acetylglucosaminidase TIM barrel" evidence="1">
    <location>
        <begin position="131"/>
        <end position="294"/>
    </location>
</feature>
<dbReference type="Proteomes" id="UP000095281">
    <property type="component" value="Unplaced"/>
</dbReference>
<name>A0A1I8BJI0_MELHA</name>
<accession>A0A1I8BJI0</accession>
<dbReference type="AlphaFoldDB" id="A0A1I8BJI0"/>
<evidence type="ECO:0000313" key="3">
    <source>
        <dbReference type="WBParaSite" id="MhA1_Contig271.frz3.gene65"/>
    </source>
</evidence>
<dbReference type="PANTHER" id="PTHR13246">
    <property type="entry name" value="ENDO BETA N-ACETYLGLUCOSAMINIDASE"/>
    <property type="match status" value="1"/>
</dbReference>
<organism evidence="2 3">
    <name type="scientific">Meloidogyne hapla</name>
    <name type="common">Root-knot nematode worm</name>
    <dbReference type="NCBI Taxonomy" id="6305"/>
    <lineage>
        <taxon>Eukaryota</taxon>
        <taxon>Metazoa</taxon>
        <taxon>Ecdysozoa</taxon>
        <taxon>Nematoda</taxon>
        <taxon>Chromadorea</taxon>
        <taxon>Rhabditida</taxon>
        <taxon>Tylenchina</taxon>
        <taxon>Tylenchomorpha</taxon>
        <taxon>Tylenchoidea</taxon>
        <taxon>Meloidogynidae</taxon>
        <taxon>Meloidogyninae</taxon>
        <taxon>Meloidogyne</taxon>
    </lineage>
</organism>
<dbReference type="InterPro" id="IPR032979">
    <property type="entry name" value="ENGase"/>
</dbReference>
<protein>
    <submittedName>
        <fullName evidence="3">Mannosyl-glycoprotein endo-beta-N-acetylglucosaminidase</fullName>
    </submittedName>
</protein>
<dbReference type="PANTHER" id="PTHR13246:SF1">
    <property type="entry name" value="CYTOSOLIC ENDO-BETA-N-ACETYLGLUCOSAMINIDASE"/>
    <property type="match status" value="1"/>
</dbReference>
<dbReference type="Pfam" id="PF03644">
    <property type="entry name" value="Glyco_hydro_85"/>
    <property type="match status" value="2"/>
</dbReference>
<dbReference type="WBParaSite" id="MhA1_Contig271.frz3.gene65">
    <property type="protein sequence ID" value="MhA1_Contig271.frz3.gene65"/>
    <property type="gene ID" value="MhA1_Contig271.frz3.gene65"/>
</dbReference>
<evidence type="ECO:0000259" key="1">
    <source>
        <dbReference type="Pfam" id="PF03644"/>
    </source>
</evidence>
<proteinExistence type="predicted"/>
<reference evidence="3" key="1">
    <citation type="submission" date="2016-11" db="UniProtKB">
        <authorList>
            <consortium name="WormBaseParasite"/>
        </authorList>
    </citation>
    <scope>IDENTIFICATION</scope>
</reference>
<keyword evidence="2" id="KW-1185">Reference proteome</keyword>
<feature type="domain" description="Cytosolic endo-beta-N-acetylglucosaminidase TIM barrel" evidence="1">
    <location>
        <begin position="86"/>
        <end position="130"/>
    </location>
</feature>
<evidence type="ECO:0000313" key="2">
    <source>
        <dbReference type="Proteomes" id="UP000095281"/>
    </source>
</evidence>
<dbReference type="Gene3D" id="3.20.20.80">
    <property type="entry name" value="Glycosidases"/>
    <property type="match status" value="2"/>
</dbReference>
<sequence>MEVTFKSKNDGMFSFETLENLFLRNDVQNNISNHQHSSTYNLNNFNWKKAIQRPRTLVCHDHRSGYLEYESLQGTKCEPITNECTEQQIPIYSFFHWWYIDIFVYFSHHFVTVPPDVWILAAHQHGVLILDGWLINIENVVDPIYLDRLEWFLRKLRRDLRDKVHNCTQVIWYDSVVNSGKLNWQNELNNDNMRWFSAVDGFYTNYGWTESHLQRTLEHFYKNFSNEKSPFDIYIGIDVFGRDCIGGWECFKPLEAIRRYNFSAAIFAPGWICETCPIRDQKISLFDNSQRFWNLLKMSHFCMKNVNIQPFYLSSPAFSKDLKPGILINGCGMFNEQHQLREEQKQSVKKEFQVPIIIEKQLELNLQQKSGWYIKKIILWAKDTNFEQKGKLLEKRLFNFEMNLN</sequence>
<dbReference type="GO" id="GO:0005829">
    <property type="term" value="C:cytosol"/>
    <property type="evidence" value="ECO:0007669"/>
    <property type="project" value="UniProtKB-SubCell"/>
</dbReference>